<reference evidence="7 8" key="1">
    <citation type="submission" date="2014-07" db="EMBL/GenBank/DDBJ databases">
        <authorList>
            <person name="Wibberg Daniel"/>
        </authorList>
    </citation>
    <scope>NUCLEOTIDE SEQUENCE [LARGE SCALE GENOMIC DNA]</scope>
</reference>
<evidence type="ECO:0000256" key="4">
    <source>
        <dbReference type="ARBA" id="ARBA00023136"/>
    </source>
</evidence>
<feature type="transmembrane region" description="Helical" evidence="5">
    <location>
        <begin position="6"/>
        <end position="26"/>
    </location>
</feature>
<evidence type="ECO:0000256" key="3">
    <source>
        <dbReference type="ARBA" id="ARBA00022989"/>
    </source>
</evidence>
<feature type="transmembrane region" description="Helical" evidence="5">
    <location>
        <begin position="216"/>
        <end position="237"/>
    </location>
</feature>
<evidence type="ECO:0000256" key="2">
    <source>
        <dbReference type="ARBA" id="ARBA00022692"/>
    </source>
</evidence>
<feature type="domain" description="Cytochrome c assembly protein" evidence="6">
    <location>
        <begin position="69"/>
        <end position="266"/>
    </location>
</feature>
<evidence type="ECO:0000259" key="6">
    <source>
        <dbReference type="Pfam" id="PF01578"/>
    </source>
</evidence>
<evidence type="ECO:0000256" key="5">
    <source>
        <dbReference type="SAM" id="Phobius"/>
    </source>
</evidence>
<feature type="transmembrane region" description="Helical" evidence="5">
    <location>
        <begin position="96"/>
        <end position="114"/>
    </location>
</feature>
<feature type="transmembrane region" description="Helical" evidence="5">
    <location>
        <begin position="249"/>
        <end position="267"/>
    </location>
</feature>
<keyword evidence="4 5" id="KW-0472">Membrane</keyword>
<dbReference type="GO" id="GO:0020037">
    <property type="term" value="F:heme binding"/>
    <property type="evidence" value="ECO:0007669"/>
    <property type="project" value="InterPro"/>
</dbReference>
<dbReference type="EMBL" id="CCRF01000066">
    <property type="protein sequence ID" value="CEE02215.1"/>
    <property type="molecule type" value="Genomic_DNA"/>
</dbReference>
<dbReference type="PANTHER" id="PTHR30071:SF15">
    <property type="entry name" value="PROTEIN HEMX"/>
    <property type="match status" value="1"/>
</dbReference>
<keyword evidence="8" id="KW-1185">Reference proteome</keyword>
<accession>A0A090J2X1</accession>
<feature type="transmembrane region" description="Helical" evidence="5">
    <location>
        <begin position="134"/>
        <end position="163"/>
    </location>
</feature>
<dbReference type="InterPro" id="IPR045062">
    <property type="entry name" value="Cyt_c_biogenesis_CcsA/CcmC"/>
</dbReference>
<name>A0A090J2X1_9BACI</name>
<dbReference type="Proteomes" id="UP000040576">
    <property type="component" value="Unassembled WGS sequence"/>
</dbReference>
<organism evidence="7 8">
    <name type="scientific">Caldibacillus thermoamylovorans</name>
    <dbReference type="NCBI Taxonomy" id="35841"/>
    <lineage>
        <taxon>Bacteria</taxon>
        <taxon>Bacillati</taxon>
        <taxon>Bacillota</taxon>
        <taxon>Bacilli</taxon>
        <taxon>Bacillales</taxon>
        <taxon>Bacillaceae</taxon>
        <taxon>Caldibacillus</taxon>
    </lineage>
</organism>
<comment type="subcellular location">
    <subcellularLocation>
        <location evidence="1">Membrane</location>
        <topology evidence="1">Multi-pass membrane protein</topology>
    </subcellularLocation>
</comment>
<dbReference type="AlphaFoldDB" id="A0A090J2X1"/>
<evidence type="ECO:0000313" key="7">
    <source>
        <dbReference type="EMBL" id="CEE02215.1"/>
    </source>
</evidence>
<sequence length="277" mass="32560">MGENMLMKLHEGMVILYAASVLMYFYDFLQTNRKMKRIGFLLLCCVWFLQTVLFIFNMYETGRFPIFTLADGLYFYSWVLITCSIILNIFVKVEFIIFFTSVLGFMTIVIYTFAPSHWGSPTLAEKLASELLLVHITASLVAYALFSLSFLFSLLYIVQYHLLKRKKWGRQLIRINDLVKLEQISYTLNLLGMPVFSIGVILGLQRLYLKMPEIGFFDWKIIGSFFVIIMYACFIYLKTRKEMFGKNLALWNIASFLIVWINFFLLGRLSDFHFWLS</sequence>
<proteinExistence type="predicted"/>
<gene>
    <name evidence="7" type="primary">hemX</name>
    <name evidence="7" type="ORF">BT1A1_2395</name>
</gene>
<feature type="transmembrane region" description="Helical" evidence="5">
    <location>
        <begin position="38"/>
        <end position="58"/>
    </location>
</feature>
<protein>
    <submittedName>
        <fullName evidence="7">Protein HemX</fullName>
    </submittedName>
</protein>
<dbReference type="InterPro" id="IPR002541">
    <property type="entry name" value="Cyt_c_assembly"/>
</dbReference>
<feature type="transmembrane region" description="Helical" evidence="5">
    <location>
        <begin position="73"/>
        <end position="91"/>
    </location>
</feature>
<dbReference type="Pfam" id="PF01578">
    <property type="entry name" value="Cytochrom_C_asm"/>
    <property type="match status" value="1"/>
</dbReference>
<dbReference type="GO" id="GO:0017004">
    <property type="term" value="P:cytochrome complex assembly"/>
    <property type="evidence" value="ECO:0007669"/>
    <property type="project" value="InterPro"/>
</dbReference>
<evidence type="ECO:0000256" key="1">
    <source>
        <dbReference type="ARBA" id="ARBA00004141"/>
    </source>
</evidence>
<keyword evidence="3 5" id="KW-1133">Transmembrane helix</keyword>
<keyword evidence="2 5" id="KW-0812">Transmembrane</keyword>
<dbReference type="GO" id="GO:0005886">
    <property type="term" value="C:plasma membrane"/>
    <property type="evidence" value="ECO:0007669"/>
    <property type="project" value="TreeGrafter"/>
</dbReference>
<dbReference type="PANTHER" id="PTHR30071">
    <property type="entry name" value="HEME EXPORTER PROTEIN C"/>
    <property type="match status" value="1"/>
</dbReference>
<evidence type="ECO:0000313" key="8">
    <source>
        <dbReference type="Proteomes" id="UP000040576"/>
    </source>
</evidence>
<feature type="transmembrane region" description="Helical" evidence="5">
    <location>
        <begin position="184"/>
        <end position="204"/>
    </location>
</feature>